<evidence type="ECO:0000256" key="9">
    <source>
        <dbReference type="ARBA" id="ARBA00023170"/>
    </source>
</evidence>
<dbReference type="InterPro" id="IPR012910">
    <property type="entry name" value="Plug_dom"/>
</dbReference>
<dbReference type="PROSITE" id="PS52016">
    <property type="entry name" value="TONB_DEPENDENT_REC_3"/>
    <property type="match status" value="1"/>
</dbReference>
<evidence type="ECO:0000256" key="4">
    <source>
        <dbReference type="ARBA" id="ARBA00022452"/>
    </source>
</evidence>
<keyword evidence="3 11" id="KW-0813">Transport</keyword>
<dbReference type="RefSeq" id="WP_123401001.1">
    <property type="nucleotide sequence ID" value="NZ_RJVI01000002.1"/>
</dbReference>
<comment type="similarity">
    <text evidence="2">Belongs to the TonB-dependent receptor family. Hemoglobin/haptoglobin binding protein subfamily.</text>
</comment>
<dbReference type="OrthoDB" id="9815954at2"/>
<dbReference type="GO" id="GO:0009279">
    <property type="term" value="C:cell outer membrane"/>
    <property type="evidence" value="ECO:0007669"/>
    <property type="project" value="UniProtKB-SubCell"/>
</dbReference>
<evidence type="ECO:0000256" key="10">
    <source>
        <dbReference type="ARBA" id="ARBA00023237"/>
    </source>
</evidence>
<evidence type="ECO:0000313" key="17">
    <source>
        <dbReference type="Proteomes" id="UP000276634"/>
    </source>
</evidence>
<evidence type="ECO:0000256" key="12">
    <source>
        <dbReference type="RuleBase" id="RU003357"/>
    </source>
</evidence>
<keyword evidence="4 11" id="KW-1134">Transmembrane beta strand</keyword>
<protein>
    <submittedName>
        <fullName evidence="16">Iron complex outermembrane receptor protein</fullName>
    </submittedName>
</protein>
<organism evidence="16 17">
    <name type="scientific">Inmirania thermothiophila</name>
    <dbReference type="NCBI Taxonomy" id="1750597"/>
    <lineage>
        <taxon>Bacteria</taxon>
        <taxon>Pseudomonadati</taxon>
        <taxon>Pseudomonadota</taxon>
        <taxon>Gammaproteobacteria</taxon>
        <taxon>Chromatiales</taxon>
        <taxon>Ectothiorhodospiraceae</taxon>
        <taxon>Inmirania</taxon>
    </lineage>
</organism>
<dbReference type="InterPro" id="IPR037066">
    <property type="entry name" value="Plug_dom_sf"/>
</dbReference>
<dbReference type="Pfam" id="PF07715">
    <property type="entry name" value="Plug"/>
    <property type="match status" value="1"/>
</dbReference>
<gene>
    <name evidence="16" type="ORF">EDC57_1206</name>
</gene>
<evidence type="ECO:0000256" key="6">
    <source>
        <dbReference type="ARBA" id="ARBA00022729"/>
    </source>
</evidence>
<evidence type="ECO:0000256" key="8">
    <source>
        <dbReference type="ARBA" id="ARBA00023136"/>
    </source>
</evidence>
<evidence type="ECO:0000256" key="7">
    <source>
        <dbReference type="ARBA" id="ARBA00023077"/>
    </source>
</evidence>
<keyword evidence="6 13" id="KW-0732">Signal</keyword>
<dbReference type="AlphaFoldDB" id="A0A3N1XZL7"/>
<evidence type="ECO:0000256" key="2">
    <source>
        <dbReference type="ARBA" id="ARBA00008143"/>
    </source>
</evidence>
<feature type="chain" id="PRO_5018294713" evidence="13">
    <location>
        <begin position="24"/>
        <end position="719"/>
    </location>
</feature>
<dbReference type="EMBL" id="RJVI01000002">
    <property type="protein sequence ID" value="ROR32020.1"/>
    <property type="molecule type" value="Genomic_DNA"/>
</dbReference>
<dbReference type="InterPro" id="IPR000531">
    <property type="entry name" value="Beta-barrel_TonB"/>
</dbReference>
<dbReference type="Proteomes" id="UP000276634">
    <property type="component" value="Unassembled WGS sequence"/>
</dbReference>
<evidence type="ECO:0000256" key="1">
    <source>
        <dbReference type="ARBA" id="ARBA00004571"/>
    </source>
</evidence>
<accession>A0A3N1XZL7</accession>
<evidence type="ECO:0000313" key="16">
    <source>
        <dbReference type="EMBL" id="ROR32020.1"/>
    </source>
</evidence>
<keyword evidence="10 11" id="KW-0998">Cell outer membrane</keyword>
<dbReference type="InterPro" id="IPR039426">
    <property type="entry name" value="TonB-dep_rcpt-like"/>
</dbReference>
<proteinExistence type="inferred from homology"/>
<evidence type="ECO:0000256" key="5">
    <source>
        <dbReference type="ARBA" id="ARBA00022692"/>
    </source>
</evidence>
<dbReference type="SUPFAM" id="SSF56935">
    <property type="entry name" value="Porins"/>
    <property type="match status" value="1"/>
</dbReference>
<name>A0A3N1XZL7_9GAMM</name>
<dbReference type="GO" id="GO:0044718">
    <property type="term" value="P:siderophore transmembrane transport"/>
    <property type="evidence" value="ECO:0007669"/>
    <property type="project" value="TreeGrafter"/>
</dbReference>
<dbReference type="GO" id="GO:0015344">
    <property type="term" value="F:siderophore uptake transmembrane transporter activity"/>
    <property type="evidence" value="ECO:0007669"/>
    <property type="project" value="TreeGrafter"/>
</dbReference>
<feature type="domain" description="TonB-dependent receptor plug" evidence="15">
    <location>
        <begin position="52"/>
        <end position="162"/>
    </location>
</feature>
<dbReference type="InterPro" id="IPR036942">
    <property type="entry name" value="Beta-barrel_TonB_sf"/>
</dbReference>
<keyword evidence="8 11" id="KW-0472">Membrane</keyword>
<dbReference type="Gene3D" id="2.170.130.10">
    <property type="entry name" value="TonB-dependent receptor, plug domain"/>
    <property type="match status" value="1"/>
</dbReference>
<dbReference type="PANTHER" id="PTHR30069">
    <property type="entry name" value="TONB-DEPENDENT OUTER MEMBRANE RECEPTOR"/>
    <property type="match status" value="1"/>
</dbReference>
<evidence type="ECO:0000259" key="14">
    <source>
        <dbReference type="Pfam" id="PF00593"/>
    </source>
</evidence>
<evidence type="ECO:0000256" key="11">
    <source>
        <dbReference type="PROSITE-ProRule" id="PRU01360"/>
    </source>
</evidence>
<feature type="signal peptide" evidence="13">
    <location>
        <begin position="1"/>
        <end position="23"/>
    </location>
</feature>
<evidence type="ECO:0000259" key="15">
    <source>
        <dbReference type="Pfam" id="PF07715"/>
    </source>
</evidence>
<evidence type="ECO:0000256" key="13">
    <source>
        <dbReference type="SAM" id="SignalP"/>
    </source>
</evidence>
<dbReference type="Pfam" id="PF00593">
    <property type="entry name" value="TonB_dep_Rec_b-barrel"/>
    <property type="match status" value="1"/>
</dbReference>
<keyword evidence="7 12" id="KW-0798">TonB box</keyword>
<reference evidence="16 17" key="1">
    <citation type="submission" date="2018-11" db="EMBL/GenBank/DDBJ databases">
        <title>Genomic Encyclopedia of Type Strains, Phase IV (KMG-IV): sequencing the most valuable type-strain genomes for metagenomic binning, comparative biology and taxonomic classification.</title>
        <authorList>
            <person name="Goeker M."/>
        </authorList>
    </citation>
    <scope>NUCLEOTIDE SEQUENCE [LARGE SCALE GENOMIC DNA]</scope>
    <source>
        <strain evidence="16 17">DSM 100275</strain>
    </source>
</reference>
<keyword evidence="9 16" id="KW-0675">Receptor</keyword>
<feature type="domain" description="TonB-dependent receptor-like beta-barrel" evidence="14">
    <location>
        <begin position="283"/>
        <end position="685"/>
    </location>
</feature>
<evidence type="ECO:0000256" key="3">
    <source>
        <dbReference type="ARBA" id="ARBA00022448"/>
    </source>
</evidence>
<comment type="subcellular location">
    <subcellularLocation>
        <location evidence="1 11">Cell outer membrane</location>
        <topology evidence="1 11">Multi-pass membrane protein</topology>
    </subcellularLocation>
</comment>
<dbReference type="CDD" id="cd01347">
    <property type="entry name" value="ligand_gated_channel"/>
    <property type="match status" value="1"/>
</dbReference>
<dbReference type="PANTHER" id="PTHR30069:SF29">
    <property type="entry name" value="HEMOGLOBIN AND HEMOGLOBIN-HAPTOGLOBIN-BINDING PROTEIN 1-RELATED"/>
    <property type="match status" value="1"/>
</dbReference>
<sequence length="719" mass="76902">MRRATVIAAACLPLVLAAGAALAQGGTAPEGLLDYLGGEDMVAIATGRSQPLRRAPAVASVITAEDLRAMGARDLGEALEAVPGVHVSVSPAGYNAQYLIRGIYTEVNPQVLVLVNGVPITNVFTGNRGQSWGSMPVEAIERIEVIRGPGSALYGADAFAGVVNVVTKGPDEIRGVALGARAGRFDSAGAWFQTGGEWAGFRAALSLEADTTDGGGRTIGADAQTALDGSLTSASLAPGPAELGLDRLDAWLTLARGPWLARLGAQLRRNGGIGAGAAQALDPEGEGEGDRLLLDVTWHRADLRPDWDLTVRGSFLDLSNKTDLQLFPPGAAFLVGKAAATGAPGCTTGETPPGTALCSFPDGVLGNPWVFERHGRLEVSAFYTGIRGHDLRLGAGWAVSDLYRSEERKNFVSDPATGFPVPLGGLVDVSDTDAVFVPEKRRTLGYVFVQDEWGLARDWNLTWGARYDHYSDFGGTFNPRLALVWDASVALTAKFLYGRAFRAPSFAEQFNVNNPVALGNPDLEPETIDTWEGALEYRPAGTLRIGANVFYYRWRDIIRFVPTGSGATARAANSGEQTGYGMEAELDWRPAPGFALTANLALQRARDEDADADPGHAPRAQLYLRGAWNPRPRWSVSAQANAVLDRNRAPDDPRSDEVDDYATADLVLRHELRRGLELAASVRNLFDADAREPSPAPGLIPDDLPLPGRSWFVEVRYRR</sequence>
<dbReference type="Gene3D" id="2.40.170.20">
    <property type="entry name" value="TonB-dependent receptor, beta-barrel domain"/>
    <property type="match status" value="1"/>
</dbReference>
<keyword evidence="5 11" id="KW-0812">Transmembrane</keyword>
<comment type="caution">
    <text evidence="16">The sequence shown here is derived from an EMBL/GenBank/DDBJ whole genome shotgun (WGS) entry which is preliminary data.</text>
</comment>
<keyword evidence="17" id="KW-1185">Reference proteome</keyword>